<feature type="transmembrane region" description="Helical" evidence="6">
    <location>
        <begin position="83"/>
        <end position="109"/>
    </location>
</feature>
<dbReference type="KEGG" id="git:C6V83_00435"/>
<accession>A0A2S0KBF0</accession>
<keyword evidence="3 6" id="KW-0812">Transmembrane</keyword>
<dbReference type="EMBL" id="CP027433">
    <property type="protein sequence ID" value="AVL98978.1"/>
    <property type="molecule type" value="Genomic_DNA"/>
</dbReference>
<keyword evidence="8" id="KW-1185">Reference proteome</keyword>
<dbReference type="InterPro" id="IPR050833">
    <property type="entry name" value="Poly_Biosynth_Transport"/>
</dbReference>
<feature type="transmembrane region" description="Helical" evidence="6">
    <location>
        <begin position="300"/>
        <end position="323"/>
    </location>
</feature>
<sequence length="416" mass="40800">MTAVDGGSGRSTVRSLGVVTAGSLVANLLAYVVQVPASRILGPAGYGEFAVLLAAMLVMAVPALALQSVVARELVRGSDRRRLWRLIAVVTVIVAVASVGAAFAMMAIADTGAGPAFAAMAGAAPLAVIAGGQGFIQGDGRFGLLGGVLAGVGVLRSVPVIVAVLLGGGPAAALAAGTVGTAAAALAVGVVASGGWSRVGRSGVPDQAGGAAPDSAGRGRVSATSVLWASGVQLVIIVAVSIDLLLSRTVLSAADAGVYALGAVATKAAFWLPQAVGVVVYPRLADPLRSTAALRSASRVLAGIGAAVTAAAAAAGPLVPVVVSADYRPIAGLLWLFALTGAMLAVLQLLLLAAIARDRSRGGLPASVVLLIEVVLILTLADSVLSLAVIAAVCAAVSVVVTYRWIALTGGAPQDS</sequence>
<dbReference type="Proteomes" id="UP000239814">
    <property type="component" value="Chromosome"/>
</dbReference>
<evidence type="ECO:0000256" key="3">
    <source>
        <dbReference type="ARBA" id="ARBA00022692"/>
    </source>
</evidence>
<feature type="transmembrane region" description="Helical" evidence="6">
    <location>
        <begin position="363"/>
        <end position="381"/>
    </location>
</feature>
<protein>
    <submittedName>
        <fullName evidence="7">Polysaccharide biosynthesis protein</fullName>
    </submittedName>
</protein>
<evidence type="ECO:0000256" key="2">
    <source>
        <dbReference type="ARBA" id="ARBA00022475"/>
    </source>
</evidence>
<proteinExistence type="predicted"/>
<evidence type="ECO:0000256" key="5">
    <source>
        <dbReference type="ARBA" id="ARBA00023136"/>
    </source>
</evidence>
<dbReference type="RefSeq" id="WP_105940727.1">
    <property type="nucleotide sequence ID" value="NZ_CP027433.1"/>
</dbReference>
<evidence type="ECO:0000256" key="4">
    <source>
        <dbReference type="ARBA" id="ARBA00022989"/>
    </source>
</evidence>
<evidence type="ECO:0000256" key="1">
    <source>
        <dbReference type="ARBA" id="ARBA00004651"/>
    </source>
</evidence>
<evidence type="ECO:0000313" key="7">
    <source>
        <dbReference type="EMBL" id="AVL98978.1"/>
    </source>
</evidence>
<dbReference type="PANTHER" id="PTHR30250">
    <property type="entry name" value="PST FAMILY PREDICTED COLANIC ACID TRANSPORTER"/>
    <property type="match status" value="1"/>
</dbReference>
<dbReference type="PANTHER" id="PTHR30250:SF11">
    <property type="entry name" value="O-ANTIGEN TRANSPORTER-RELATED"/>
    <property type="match status" value="1"/>
</dbReference>
<keyword evidence="2" id="KW-1003">Cell membrane</keyword>
<keyword evidence="5 6" id="KW-0472">Membrane</keyword>
<evidence type="ECO:0000313" key="8">
    <source>
        <dbReference type="Proteomes" id="UP000239814"/>
    </source>
</evidence>
<evidence type="ECO:0000256" key="6">
    <source>
        <dbReference type="SAM" id="Phobius"/>
    </source>
</evidence>
<feature type="transmembrane region" description="Helical" evidence="6">
    <location>
        <begin position="16"/>
        <end position="37"/>
    </location>
</feature>
<keyword evidence="4 6" id="KW-1133">Transmembrane helix</keyword>
<dbReference type="OrthoDB" id="5140599at2"/>
<gene>
    <name evidence="7" type="ORF">C6V83_00435</name>
</gene>
<feature type="transmembrane region" description="Helical" evidence="6">
    <location>
        <begin position="143"/>
        <end position="166"/>
    </location>
</feature>
<feature type="transmembrane region" description="Helical" evidence="6">
    <location>
        <begin position="172"/>
        <end position="192"/>
    </location>
</feature>
<comment type="subcellular location">
    <subcellularLocation>
        <location evidence="1">Cell membrane</location>
        <topology evidence="1">Multi-pass membrane protein</topology>
    </subcellularLocation>
</comment>
<name>A0A2S0KBF0_9ACTN</name>
<feature type="transmembrane region" description="Helical" evidence="6">
    <location>
        <begin position="258"/>
        <end position="280"/>
    </location>
</feature>
<feature type="transmembrane region" description="Helical" evidence="6">
    <location>
        <begin position="49"/>
        <end position="71"/>
    </location>
</feature>
<feature type="transmembrane region" description="Helical" evidence="6">
    <location>
        <begin position="115"/>
        <end position="136"/>
    </location>
</feature>
<organism evidence="7 8">
    <name type="scientific">Gordonia iterans</name>
    <dbReference type="NCBI Taxonomy" id="1004901"/>
    <lineage>
        <taxon>Bacteria</taxon>
        <taxon>Bacillati</taxon>
        <taxon>Actinomycetota</taxon>
        <taxon>Actinomycetes</taxon>
        <taxon>Mycobacteriales</taxon>
        <taxon>Gordoniaceae</taxon>
        <taxon>Gordonia</taxon>
    </lineage>
</organism>
<feature type="transmembrane region" description="Helical" evidence="6">
    <location>
        <begin position="226"/>
        <end position="246"/>
    </location>
</feature>
<dbReference type="GO" id="GO:0005886">
    <property type="term" value="C:plasma membrane"/>
    <property type="evidence" value="ECO:0007669"/>
    <property type="project" value="UniProtKB-SubCell"/>
</dbReference>
<dbReference type="AlphaFoldDB" id="A0A2S0KBF0"/>
<reference evidence="7 8" key="1">
    <citation type="submission" date="2018-03" db="EMBL/GenBank/DDBJ databases">
        <title>Characteristics and genome of n-alkane degrading marine bacteria Gordonia iterans isolated from crude oil contaminated in Tae-an, South Korea.</title>
        <authorList>
            <person name="Lee S.-S."/>
            <person name="Kim H."/>
        </authorList>
    </citation>
    <scope>NUCLEOTIDE SEQUENCE [LARGE SCALE GENOMIC DNA]</scope>
    <source>
        <strain evidence="7 8">Co17</strain>
    </source>
</reference>
<feature type="transmembrane region" description="Helical" evidence="6">
    <location>
        <begin position="335"/>
        <end position="356"/>
    </location>
</feature>
<feature type="transmembrane region" description="Helical" evidence="6">
    <location>
        <begin position="387"/>
        <end position="406"/>
    </location>
</feature>